<dbReference type="SUPFAM" id="SSF54593">
    <property type="entry name" value="Glyoxalase/Bleomycin resistance protein/Dihydroxybiphenyl dioxygenase"/>
    <property type="match status" value="1"/>
</dbReference>
<gene>
    <name evidence="2" type="ORF">MUN82_16925</name>
</gene>
<dbReference type="RefSeq" id="WP_245092364.1">
    <property type="nucleotide sequence ID" value="NZ_CP095053.1"/>
</dbReference>
<dbReference type="Proteomes" id="UP000829925">
    <property type="component" value="Chromosome"/>
</dbReference>
<evidence type="ECO:0000259" key="1">
    <source>
        <dbReference type="Pfam" id="PF00903"/>
    </source>
</evidence>
<dbReference type="InterPro" id="IPR028973">
    <property type="entry name" value="PhnB-like"/>
</dbReference>
<evidence type="ECO:0000313" key="2">
    <source>
        <dbReference type="EMBL" id="UOR04619.1"/>
    </source>
</evidence>
<dbReference type="InterPro" id="IPR029068">
    <property type="entry name" value="Glyas_Bleomycin-R_OHBP_Dase"/>
</dbReference>
<dbReference type="KEGG" id="haei:MUN82_16925"/>
<name>A0A8T9SXW5_9BACT</name>
<dbReference type="CDD" id="cd06588">
    <property type="entry name" value="PhnB_like"/>
    <property type="match status" value="1"/>
</dbReference>
<keyword evidence="3" id="KW-1185">Reference proteome</keyword>
<proteinExistence type="predicted"/>
<protein>
    <submittedName>
        <fullName evidence="2">VOC family protein</fullName>
    </submittedName>
</protein>
<sequence length="140" mass="15346">MHQLQLHPYLVFDGTCREAMNFYQQCLGGELMVQPFTGTPAAEGLDAAVAANTVLHASLKKDNLLLMASDAGMQPVVQGNRVSLSLQCTSEEEINRLFAQLSAGGTVTMPLERAFWGDTFGMFTDRFGIDWMLNFNHSAA</sequence>
<evidence type="ECO:0000313" key="3">
    <source>
        <dbReference type="Proteomes" id="UP000829925"/>
    </source>
</evidence>
<feature type="domain" description="Glyoxalase/fosfomycin resistance/dioxygenase" evidence="1">
    <location>
        <begin position="6"/>
        <end position="133"/>
    </location>
</feature>
<accession>A0A8T9SXW5</accession>
<dbReference type="InterPro" id="IPR004360">
    <property type="entry name" value="Glyas_Fos-R_dOase_dom"/>
</dbReference>
<dbReference type="AlphaFoldDB" id="A0A8T9SXW5"/>
<organism evidence="2 3">
    <name type="scientific">Hymenobacter aerilatus</name>
    <dbReference type="NCBI Taxonomy" id="2932251"/>
    <lineage>
        <taxon>Bacteria</taxon>
        <taxon>Pseudomonadati</taxon>
        <taxon>Bacteroidota</taxon>
        <taxon>Cytophagia</taxon>
        <taxon>Cytophagales</taxon>
        <taxon>Hymenobacteraceae</taxon>
        <taxon>Hymenobacter</taxon>
    </lineage>
</organism>
<dbReference type="PANTHER" id="PTHR33990">
    <property type="entry name" value="PROTEIN YJDN-RELATED"/>
    <property type="match status" value="1"/>
</dbReference>
<reference evidence="2 3" key="1">
    <citation type="submission" date="2022-04" db="EMBL/GenBank/DDBJ databases">
        <title>Hymenobacter sp. isolated from the air.</title>
        <authorList>
            <person name="Won M."/>
            <person name="Lee C.-M."/>
            <person name="Woen H.-Y."/>
            <person name="Kwon S.-W."/>
        </authorList>
    </citation>
    <scope>NUCLEOTIDE SEQUENCE [LARGE SCALE GENOMIC DNA]</scope>
    <source>
        <strain evidence="3">5413 J-13</strain>
    </source>
</reference>
<dbReference type="PANTHER" id="PTHR33990:SF1">
    <property type="entry name" value="PROTEIN YJDN"/>
    <property type="match status" value="1"/>
</dbReference>
<dbReference type="EMBL" id="CP095053">
    <property type="protein sequence ID" value="UOR04619.1"/>
    <property type="molecule type" value="Genomic_DNA"/>
</dbReference>
<dbReference type="Gene3D" id="3.10.180.10">
    <property type="entry name" value="2,3-Dihydroxybiphenyl 1,2-Dioxygenase, domain 1"/>
    <property type="match status" value="1"/>
</dbReference>
<dbReference type="Pfam" id="PF00903">
    <property type="entry name" value="Glyoxalase"/>
    <property type="match status" value="1"/>
</dbReference>